<name>A0AAV4F624_9GAST</name>
<dbReference type="InterPro" id="IPR006600">
    <property type="entry name" value="HTH_CenpB_DNA-bd_dom"/>
</dbReference>
<proteinExistence type="predicted"/>
<dbReference type="AlphaFoldDB" id="A0AAV4F624"/>
<evidence type="ECO:0000256" key="1">
    <source>
        <dbReference type="ARBA" id="ARBA00023125"/>
    </source>
</evidence>
<dbReference type="PANTHER" id="PTHR19303">
    <property type="entry name" value="TRANSPOSON"/>
    <property type="match status" value="1"/>
</dbReference>
<dbReference type="Proteomes" id="UP000762676">
    <property type="component" value="Unassembled WGS sequence"/>
</dbReference>
<gene>
    <name evidence="4" type="ORF">ElyMa_000286400</name>
</gene>
<dbReference type="SMART" id="SM00674">
    <property type="entry name" value="CENPB"/>
    <property type="match status" value="1"/>
</dbReference>
<keyword evidence="1" id="KW-0238">DNA-binding</keyword>
<feature type="compositionally biased region" description="Acidic residues" evidence="2">
    <location>
        <begin position="209"/>
        <end position="218"/>
    </location>
</feature>
<sequence length="290" mass="32938">MGHNLDREAILSAVSKGQFKPDRKRLKTTEYENLDHYLLVWFNQARACNTPISGPVLFEKGAELAQELGLTDFKMDRGWIDRFKDRHGIGMKVISGEAASAPTETTVEWRGKELQDVLKEYYEDILNADETGLFYKRLPNKTLALKGDTCTGQKIPKERISILVAANMDGSQKLPPLIIGKFERPRNIPASEHLSLREIAAQSEKTPFELEEDEDEDIESGKEQAIVSNNEAESAISTLRLYLQQHESTPEDLTLLNNMERRLSKIMTTAKKQSSIKSFFKPIQKDSHQM</sequence>
<dbReference type="SUPFAM" id="SSF46689">
    <property type="entry name" value="Homeodomain-like"/>
    <property type="match status" value="1"/>
</dbReference>
<reference evidence="4 5" key="1">
    <citation type="journal article" date="2021" name="Elife">
        <title>Chloroplast acquisition without the gene transfer in kleptoplastic sea slugs, Plakobranchus ocellatus.</title>
        <authorList>
            <person name="Maeda T."/>
            <person name="Takahashi S."/>
            <person name="Yoshida T."/>
            <person name="Shimamura S."/>
            <person name="Takaki Y."/>
            <person name="Nagai Y."/>
            <person name="Toyoda A."/>
            <person name="Suzuki Y."/>
            <person name="Arimoto A."/>
            <person name="Ishii H."/>
            <person name="Satoh N."/>
            <person name="Nishiyama T."/>
            <person name="Hasebe M."/>
            <person name="Maruyama T."/>
            <person name="Minagawa J."/>
            <person name="Obokata J."/>
            <person name="Shigenobu S."/>
        </authorList>
    </citation>
    <scope>NUCLEOTIDE SEQUENCE [LARGE SCALE GENOMIC DNA]</scope>
</reference>
<dbReference type="GO" id="GO:0005634">
    <property type="term" value="C:nucleus"/>
    <property type="evidence" value="ECO:0007669"/>
    <property type="project" value="TreeGrafter"/>
</dbReference>
<dbReference type="PANTHER" id="PTHR19303:SF73">
    <property type="entry name" value="PROTEIN PDC2"/>
    <property type="match status" value="1"/>
</dbReference>
<dbReference type="InterPro" id="IPR004875">
    <property type="entry name" value="DDE_SF_endonuclease_dom"/>
</dbReference>
<evidence type="ECO:0000313" key="5">
    <source>
        <dbReference type="Proteomes" id="UP000762676"/>
    </source>
</evidence>
<dbReference type="Pfam" id="PF03221">
    <property type="entry name" value="HTH_Tnp_Tc5"/>
    <property type="match status" value="1"/>
</dbReference>
<protein>
    <submittedName>
        <fullName evidence="4">Tigger transposable element-derived protein 6</fullName>
    </submittedName>
</protein>
<organism evidence="4 5">
    <name type="scientific">Elysia marginata</name>
    <dbReference type="NCBI Taxonomy" id="1093978"/>
    <lineage>
        <taxon>Eukaryota</taxon>
        <taxon>Metazoa</taxon>
        <taxon>Spiralia</taxon>
        <taxon>Lophotrochozoa</taxon>
        <taxon>Mollusca</taxon>
        <taxon>Gastropoda</taxon>
        <taxon>Heterobranchia</taxon>
        <taxon>Euthyneura</taxon>
        <taxon>Panpulmonata</taxon>
        <taxon>Sacoglossa</taxon>
        <taxon>Placobranchoidea</taxon>
        <taxon>Plakobranchidae</taxon>
        <taxon>Elysia</taxon>
    </lineage>
</organism>
<evidence type="ECO:0000259" key="3">
    <source>
        <dbReference type="PROSITE" id="PS51253"/>
    </source>
</evidence>
<dbReference type="GO" id="GO:0003677">
    <property type="term" value="F:DNA binding"/>
    <property type="evidence" value="ECO:0007669"/>
    <property type="project" value="UniProtKB-KW"/>
</dbReference>
<dbReference type="InterPro" id="IPR009057">
    <property type="entry name" value="Homeodomain-like_sf"/>
</dbReference>
<accession>A0AAV4F624</accession>
<comment type="caution">
    <text evidence="4">The sequence shown here is derived from an EMBL/GenBank/DDBJ whole genome shotgun (WGS) entry which is preliminary data.</text>
</comment>
<dbReference type="EMBL" id="BMAT01000578">
    <property type="protein sequence ID" value="GFR68813.1"/>
    <property type="molecule type" value="Genomic_DNA"/>
</dbReference>
<feature type="region of interest" description="Disordered" evidence="2">
    <location>
        <begin position="202"/>
        <end position="222"/>
    </location>
</feature>
<dbReference type="Pfam" id="PF03184">
    <property type="entry name" value="DDE_1"/>
    <property type="match status" value="1"/>
</dbReference>
<evidence type="ECO:0000313" key="4">
    <source>
        <dbReference type="EMBL" id="GFR68813.1"/>
    </source>
</evidence>
<dbReference type="InterPro" id="IPR050863">
    <property type="entry name" value="CenT-Element_Derived"/>
</dbReference>
<keyword evidence="5" id="KW-1185">Reference proteome</keyword>
<dbReference type="PROSITE" id="PS51253">
    <property type="entry name" value="HTH_CENPB"/>
    <property type="match status" value="1"/>
</dbReference>
<evidence type="ECO:0000256" key="2">
    <source>
        <dbReference type="SAM" id="MobiDB-lite"/>
    </source>
</evidence>
<dbReference type="Gene3D" id="1.10.10.60">
    <property type="entry name" value="Homeodomain-like"/>
    <property type="match status" value="1"/>
</dbReference>
<feature type="domain" description="HTH CENPB-type" evidence="3">
    <location>
        <begin position="22"/>
        <end position="93"/>
    </location>
</feature>